<proteinExistence type="predicted"/>
<dbReference type="InterPro" id="IPR011009">
    <property type="entry name" value="Kinase-like_dom_sf"/>
</dbReference>
<evidence type="ECO:0000259" key="12">
    <source>
        <dbReference type="PROSITE" id="PS51473"/>
    </source>
</evidence>
<keyword evidence="6 13" id="KW-0418">Kinase</keyword>
<dbReference type="SUPFAM" id="SSF56112">
    <property type="entry name" value="Protein kinase-like (PK-like)"/>
    <property type="match status" value="1"/>
</dbReference>
<dbReference type="EC" id="2.7.11.1" evidence="13"/>
<feature type="transmembrane region" description="Helical" evidence="10">
    <location>
        <begin position="301"/>
        <end position="321"/>
    </location>
</feature>
<feature type="domain" description="Protein kinase" evidence="11">
    <location>
        <begin position="362"/>
        <end position="473"/>
    </location>
</feature>
<evidence type="ECO:0000256" key="9">
    <source>
        <dbReference type="PROSITE-ProRule" id="PRU10141"/>
    </source>
</evidence>
<evidence type="ECO:0000256" key="8">
    <source>
        <dbReference type="ARBA" id="ARBA00023170"/>
    </source>
</evidence>
<evidence type="ECO:0000256" key="1">
    <source>
        <dbReference type="ARBA" id="ARBA00022527"/>
    </source>
</evidence>
<evidence type="ECO:0000259" key="11">
    <source>
        <dbReference type="PROSITE" id="PS50011"/>
    </source>
</evidence>
<name>A0A2I0AGK9_9ASPA</name>
<keyword evidence="3" id="KW-0732">Signal</keyword>
<keyword evidence="5 9" id="KW-0547">Nucleotide-binding</keyword>
<keyword evidence="2 13" id="KW-0808">Transferase</keyword>
<keyword evidence="8 13" id="KW-0675">Receptor</keyword>
<protein>
    <submittedName>
        <fullName evidence="13">Cysteine-rich receptor-like protein kinase 3</fullName>
        <ecNumber evidence="13">2.7.11.1</ecNumber>
    </submittedName>
</protein>
<evidence type="ECO:0000256" key="3">
    <source>
        <dbReference type="ARBA" id="ARBA00022729"/>
    </source>
</evidence>
<feature type="domain" description="Gnk2-homologous" evidence="12">
    <location>
        <begin position="175"/>
        <end position="282"/>
    </location>
</feature>
<dbReference type="GO" id="GO:0004674">
    <property type="term" value="F:protein serine/threonine kinase activity"/>
    <property type="evidence" value="ECO:0007669"/>
    <property type="project" value="UniProtKB-KW"/>
</dbReference>
<dbReference type="STRING" id="1088818.A0A2I0AGK9"/>
<dbReference type="EMBL" id="KZ451982">
    <property type="protein sequence ID" value="PKA54668.1"/>
    <property type="molecule type" value="Genomic_DNA"/>
</dbReference>
<reference evidence="13 14" key="1">
    <citation type="journal article" date="2017" name="Nature">
        <title>The Apostasia genome and the evolution of orchids.</title>
        <authorList>
            <person name="Zhang G.Q."/>
            <person name="Liu K.W."/>
            <person name="Li Z."/>
            <person name="Lohaus R."/>
            <person name="Hsiao Y.Y."/>
            <person name="Niu S.C."/>
            <person name="Wang J.Y."/>
            <person name="Lin Y.C."/>
            <person name="Xu Q."/>
            <person name="Chen L.J."/>
            <person name="Yoshida K."/>
            <person name="Fujiwara S."/>
            <person name="Wang Z.W."/>
            <person name="Zhang Y.Q."/>
            <person name="Mitsuda N."/>
            <person name="Wang M."/>
            <person name="Liu G.H."/>
            <person name="Pecoraro L."/>
            <person name="Huang H.X."/>
            <person name="Xiao X.J."/>
            <person name="Lin M."/>
            <person name="Wu X.Y."/>
            <person name="Wu W.L."/>
            <person name="Chen Y.Y."/>
            <person name="Chang S.B."/>
            <person name="Sakamoto S."/>
            <person name="Ohme-Takagi M."/>
            <person name="Yagi M."/>
            <person name="Zeng S.J."/>
            <person name="Shen C.Y."/>
            <person name="Yeh C.M."/>
            <person name="Luo Y.B."/>
            <person name="Tsai W.C."/>
            <person name="Van de Peer Y."/>
            <person name="Liu Z.J."/>
        </authorList>
    </citation>
    <scope>NUCLEOTIDE SEQUENCE [LARGE SCALE GENOMIC DNA]</scope>
    <source>
        <strain evidence="14">cv. Shenzhen</strain>
        <tissue evidence="13">Stem</tissue>
    </source>
</reference>
<dbReference type="PROSITE" id="PS00107">
    <property type="entry name" value="PROTEIN_KINASE_ATP"/>
    <property type="match status" value="1"/>
</dbReference>
<evidence type="ECO:0000313" key="13">
    <source>
        <dbReference type="EMBL" id="PKA54668.1"/>
    </source>
</evidence>
<dbReference type="Proteomes" id="UP000236161">
    <property type="component" value="Unassembled WGS sequence"/>
</dbReference>
<dbReference type="InterPro" id="IPR001245">
    <property type="entry name" value="Ser-Thr/Tyr_kinase_cat_dom"/>
</dbReference>
<dbReference type="CDD" id="cd23509">
    <property type="entry name" value="Gnk2-like"/>
    <property type="match status" value="2"/>
</dbReference>
<dbReference type="Gene3D" id="3.30.200.20">
    <property type="entry name" value="Phosphorylase Kinase, domain 1"/>
    <property type="match status" value="1"/>
</dbReference>
<evidence type="ECO:0000256" key="2">
    <source>
        <dbReference type="ARBA" id="ARBA00022679"/>
    </source>
</evidence>
<dbReference type="InterPro" id="IPR000719">
    <property type="entry name" value="Prot_kinase_dom"/>
</dbReference>
<dbReference type="FunFam" id="3.30.200.20:FF:000177">
    <property type="entry name" value="Cysteine-rich receptor-like protein kinase 2"/>
    <property type="match status" value="1"/>
</dbReference>
<dbReference type="InterPro" id="IPR002902">
    <property type="entry name" value="GNK2"/>
</dbReference>
<dbReference type="InterPro" id="IPR017441">
    <property type="entry name" value="Protein_kinase_ATP_BS"/>
</dbReference>
<keyword evidence="14" id="KW-1185">Reference proteome</keyword>
<organism evidence="13 14">
    <name type="scientific">Apostasia shenzhenica</name>
    <dbReference type="NCBI Taxonomy" id="1088818"/>
    <lineage>
        <taxon>Eukaryota</taxon>
        <taxon>Viridiplantae</taxon>
        <taxon>Streptophyta</taxon>
        <taxon>Embryophyta</taxon>
        <taxon>Tracheophyta</taxon>
        <taxon>Spermatophyta</taxon>
        <taxon>Magnoliopsida</taxon>
        <taxon>Liliopsida</taxon>
        <taxon>Asparagales</taxon>
        <taxon>Orchidaceae</taxon>
        <taxon>Apostasioideae</taxon>
        <taxon>Apostasia</taxon>
    </lineage>
</organism>
<keyword evidence="10" id="KW-0812">Transmembrane</keyword>
<keyword evidence="10" id="KW-1133">Transmembrane helix</keyword>
<evidence type="ECO:0000256" key="5">
    <source>
        <dbReference type="ARBA" id="ARBA00022741"/>
    </source>
</evidence>
<evidence type="ECO:0000256" key="10">
    <source>
        <dbReference type="SAM" id="Phobius"/>
    </source>
</evidence>
<keyword evidence="10" id="KW-0472">Membrane</keyword>
<dbReference type="Pfam" id="PF07714">
    <property type="entry name" value="PK_Tyr_Ser-Thr"/>
    <property type="match status" value="1"/>
</dbReference>
<keyword evidence="4" id="KW-0677">Repeat</keyword>
<dbReference type="PROSITE" id="PS50011">
    <property type="entry name" value="PROTEIN_KINASE_DOM"/>
    <property type="match status" value="1"/>
</dbReference>
<dbReference type="PANTHER" id="PTHR47973">
    <property type="entry name" value="CYSTEINE-RICH RECEPTOR-LIKE PROTEIN KINASE 3"/>
    <property type="match status" value="1"/>
</dbReference>
<dbReference type="OrthoDB" id="1908121at2759"/>
<dbReference type="InterPro" id="IPR038408">
    <property type="entry name" value="GNK2_sf"/>
</dbReference>
<evidence type="ECO:0000256" key="6">
    <source>
        <dbReference type="ARBA" id="ARBA00022777"/>
    </source>
</evidence>
<dbReference type="Pfam" id="PF01657">
    <property type="entry name" value="Stress-antifung"/>
    <property type="match status" value="2"/>
</dbReference>
<evidence type="ECO:0000256" key="4">
    <source>
        <dbReference type="ARBA" id="ARBA00022737"/>
    </source>
</evidence>
<dbReference type="Gene3D" id="3.30.430.20">
    <property type="entry name" value="Gnk2 domain, C-X8-C-X2-C motif"/>
    <property type="match status" value="2"/>
</dbReference>
<evidence type="ECO:0000313" key="14">
    <source>
        <dbReference type="Proteomes" id="UP000236161"/>
    </source>
</evidence>
<dbReference type="AlphaFoldDB" id="A0A2I0AGK9"/>
<feature type="binding site" evidence="9">
    <location>
        <position position="390"/>
    </location>
    <ligand>
        <name>ATP</name>
        <dbReference type="ChEBI" id="CHEBI:30616"/>
    </ligand>
</feature>
<dbReference type="PROSITE" id="PS51473">
    <property type="entry name" value="GNK2"/>
    <property type="match status" value="2"/>
</dbReference>
<gene>
    <name evidence="13" type="primary">CRK3</name>
    <name evidence="13" type="ORF">AXF42_Ash000503</name>
</gene>
<sequence length="473" mass="51923">MKVLDVIYPNIKIALAAHLLPHLTLLPNAKLIRTPPAINSRKMATSSLLFFLVLSAVAVVAADNNSPAIFLSVCGANKTSDPEGFDVHFVDAMEQIFQNITKSGFATSVSGSNLTVYGLGQCFTYLSPVNCQLCYAQSRVKVPHCLPASTGRIYLDGCFLEYADRNVSSDSVDSADAFDCGNSTVSGSAPANFVNATAAFLQNLTVSAIQNTEFYDVGSIDVSPQLKIYAMAQCWRSLNASGCRNCLEKGRQNLVGRCLPASSVDAKAMNAGCFMRYSTTPFYLQAKTAGGGSSSSVWRKAVVALSAVVAVLAVVGIAIFWRWRKSPDPEDDTDGSREIIRSITQSHLSFKYEDLREATCNFSEEKKLGQGGYGSVYKGTLPDGREVAVKRLFFNTRQWVDQFFNEVTLINQVQHKNLVKLLGCSVEGPESLLIYELLYNTSLDHFLFGIISSYYTRRIQIHYVITSFCFQIR</sequence>
<evidence type="ECO:0000256" key="7">
    <source>
        <dbReference type="ARBA" id="ARBA00022840"/>
    </source>
</evidence>
<keyword evidence="7 9" id="KW-0067">ATP-binding</keyword>
<keyword evidence="1" id="KW-0723">Serine/threonine-protein kinase</keyword>
<accession>A0A2I0AGK9</accession>
<feature type="domain" description="Gnk2-homologous" evidence="12">
    <location>
        <begin position="67"/>
        <end position="167"/>
    </location>
</feature>
<dbReference type="InterPro" id="IPR052059">
    <property type="entry name" value="CR_Ser/Thr_kinase"/>
</dbReference>
<dbReference type="GO" id="GO:0005524">
    <property type="term" value="F:ATP binding"/>
    <property type="evidence" value="ECO:0007669"/>
    <property type="project" value="UniProtKB-UniRule"/>
</dbReference>